<evidence type="ECO:0000313" key="2">
    <source>
        <dbReference type="Proteomes" id="UP000182114"/>
    </source>
</evidence>
<dbReference type="EMBL" id="FNBD01000011">
    <property type="protein sequence ID" value="SDF32626.1"/>
    <property type="molecule type" value="Genomic_DNA"/>
</dbReference>
<dbReference type="AlphaFoldDB" id="A0A1G7K658"/>
<organism evidence="1 2">
    <name type="scientific">Cellulophaga baltica</name>
    <dbReference type="NCBI Taxonomy" id="76594"/>
    <lineage>
        <taxon>Bacteria</taxon>
        <taxon>Pseudomonadati</taxon>
        <taxon>Bacteroidota</taxon>
        <taxon>Flavobacteriia</taxon>
        <taxon>Flavobacteriales</taxon>
        <taxon>Flavobacteriaceae</taxon>
        <taxon>Cellulophaga</taxon>
    </lineage>
</organism>
<reference evidence="2" key="1">
    <citation type="submission" date="2016-10" db="EMBL/GenBank/DDBJ databases">
        <authorList>
            <person name="Varghese N."/>
            <person name="Submissions S."/>
        </authorList>
    </citation>
    <scope>NUCLEOTIDE SEQUENCE [LARGE SCALE GENOMIC DNA]</scope>
    <source>
        <strain evidence="2">DSM 24729</strain>
    </source>
</reference>
<keyword evidence="2" id="KW-1185">Reference proteome</keyword>
<sequence>MKKKSYQKRISVCLLFVLLLIGCKEEKKDDNEFMRLNFPNLTDKINRHVDNLTENPEMVRYVPPKVKAEYLATLASFSEVNFSVYPDSVLTNRSKVLIKIGTNNLEEFNELIFEFGLNVDNALDEQPVRKDTIITDTTLFRKWAINKLKNTLYKKESDWKEIDQFRLSLK</sequence>
<evidence type="ECO:0000313" key="1">
    <source>
        <dbReference type="EMBL" id="SDF32626.1"/>
    </source>
</evidence>
<dbReference type="RefSeq" id="WP_074539134.1">
    <property type="nucleotide sequence ID" value="NZ_FNBD01000011.1"/>
</dbReference>
<dbReference type="Proteomes" id="UP000182114">
    <property type="component" value="Unassembled WGS sequence"/>
</dbReference>
<accession>A0A1G7K658</accession>
<name>A0A1G7K658_9FLAO</name>
<gene>
    <name evidence="1" type="ORF">SAMN04487992_111108</name>
</gene>
<proteinExistence type="predicted"/>
<protein>
    <submittedName>
        <fullName evidence="1">Uncharacterized protein</fullName>
    </submittedName>
</protein>
<dbReference type="PROSITE" id="PS51257">
    <property type="entry name" value="PROKAR_LIPOPROTEIN"/>
    <property type="match status" value="1"/>
</dbReference>